<comment type="caution">
    <text evidence="2">The sequence shown here is derived from an EMBL/GenBank/DDBJ whole genome shotgun (WGS) entry which is preliminary data.</text>
</comment>
<dbReference type="EMBL" id="MRCE01000002">
    <property type="protein sequence ID" value="OKH40452.1"/>
    <property type="molecule type" value="Genomic_DNA"/>
</dbReference>
<reference evidence="2 3" key="1">
    <citation type="submission" date="2016-11" db="EMBL/GenBank/DDBJ databases">
        <title>Draft Genome Sequences of Nine Cyanobacterial Strains from Diverse Habitats.</title>
        <authorList>
            <person name="Zhu T."/>
            <person name="Hou S."/>
            <person name="Lu X."/>
            <person name="Hess W.R."/>
        </authorList>
    </citation>
    <scope>NUCLEOTIDE SEQUENCE [LARGE SCALE GENOMIC DNA]</scope>
    <source>
        <strain evidence="2 3">IAM M-71</strain>
    </source>
</reference>
<sequence>MTETNVNLQPNYWNQIWQQEGVDTWRRYPGCFGRICWAVGHLNEVLELGCGSGILARKLAEFGNNVTALDISEVAIAQLPPEIKGVVATLPEIPLPDDSFDVVVGTEILEHLDDDLGCIKEAFRVLRPGGRAYFAVPNNCLGPEEEPEHVRKYTAEIFEDLLSSFGMVFLEEFVDEFIAAPGQIIVLPTIMAAVYTAE</sequence>
<dbReference type="OrthoDB" id="9769602at2"/>
<feature type="domain" description="Methyltransferase type 11" evidence="1">
    <location>
        <begin position="46"/>
        <end position="134"/>
    </location>
</feature>
<evidence type="ECO:0000259" key="1">
    <source>
        <dbReference type="Pfam" id="PF08241"/>
    </source>
</evidence>
<dbReference type="PANTHER" id="PTHR42912:SF85">
    <property type="entry name" value="METHYLTRANSFERASE TYPE 11"/>
    <property type="match status" value="1"/>
</dbReference>
<dbReference type="AlphaFoldDB" id="A0A1U7ISQ5"/>
<dbReference type="Gene3D" id="3.40.50.150">
    <property type="entry name" value="Vaccinia Virus protein VP39"/>
    <property type="match status" value="1"/>
</dbReference>
<dbReference type="InterPro" id="IPR029063">
    <property type="entry name" value="SAM-dependent_MTases_sf"/>
</dbReference>
<name>A0A1U7ISQ5_9CYAN</name>
<dbReference type="RefSeq" id="WP_073591832.1">
    <property type="nucleotide sequence ID" value="NZ_MRCE01000002.1"/>
</dbReference>
<dbReference type="STRING" id="454136.NIES2119_02195"/>
<gene>
    <name evidence="2" type="ORF">NIES2119_02195</name>
</gene>
<accession>A0A1U7ISQ5</accession>
<dbReference type="InterPro" id="IPR050508">
    <property type="entry name" value="Methyltransf_Superfamily"/>
</dbReference>
<evidence type="ECO:0000313" key="2">
    <source>
        <dbReference type="EMBL" id="OKH40452.1"/>
    </source>
</evidence>
<organism evidence="2 3">
    <name type="scientific">[Phormidium ambiguum] IAM M-71</name>
    <dbReference type="NCBI Taxonomy" id="454136"/>
    <lineage>
        <taxon>Bacteria</taxon>
        <taxon>Bacillati</taxon>
        <taxon>Cyanobacteriota</taxon>
        <taxon>Cyanophyceae</taxon>
        <taxon>Oscillatoriophycideae</taxon>
        <taxon>Aerosakkonematales</taxon>
        <taxon>Aerosakkonemataceae</taxon>
        <taxon>Floridanema</taxon>
    </lineage>
</organism>
<dbReference type="GO" id="GO:0008757">
    <property type="term" value="F:S-adenosylmethionine-dependent methyltransferase activity"/>
    <property type="evidence" value="ECO:0007669"/>
    <property type="project" value="InterPro"/>
</dbReference>
<dbReference type="PANTHER" id="PTHR42912">
    <property type="entry name" value="METHYLTRANSFERASE"/>
    <property type="match status" value="1"/>
</dbReference>
<proteinExistence type="predicted"/>
<dbReference type="Pfam" id="PF08241">
    <property type="entry name" value="Methyltransf_11"/>
    <property type="match status" value="1"/>
</dbReference>
<dbReference type="CDD" id="cd02440">
    <property type="entry name" value="AdoMet_MTases"/>
    <property type="match status" value="1"/>
</dbReference>
<dbReference type="SUPFAM" id="SSF53335">
    <property type="entry name" value="S-adenosyl-L-methionine-dependent methyltransferases"/>
    <property type="match status" value="1"/>
</dbReference>
<protein>
    <recommendedName>
        <fullName evidence="1">Methyltransferase type 11 domain-containing protein</fullName>
    </recommendedName>
</protein>
<dbReference type="Proteomes" id="UP000185860">
    <property type="component" value="Unassembled WGS sequence"/>
</dbReference>
<evidence type="ECO:0000313" key="3">
    <source>
        <dbReference type="Proteomes" id="UP000185860"/>
    </source>
</evidence>
<dbReference type="InterPro" id="IPR013216">
    <property type="entry name" value="Methyltransf_11"/>
</dbReference>